<evidence type="ECO:0000313" key="1">
    <source>
        <dbReference type="EMBL" id="GFY60767.1"/>
    </source>
</evidence>
<keyword evidence="2" id="KW-1185">Reference proteome</keyword>
<evidence type="ECO:0000313" key="2">
    <source>
        <dbReference type="Proteomes" id="UP000886998"/>
    </source>
</evidence>
<sequence>MLPHNILLLGVFLVIQQPRINLKPVFRLFVLALQRKSKILLQLFSDDCAAKFSSTIRNQGHYALRASLERRRGRLDESRENVIFTAKSFCKIHKRVLVYFEEGFEPCANT</sequence>
<dbReference type="AlphaFoldDB" id="A0A8X7CBZ9"/>
<comment type="caution">
    <text evidence="1">The sequence shown here is derived from an EMBL/GenBank/DDBJ whole genome shotgun (WGS) entry which is preliminary data.</text>
</comment>
<dbReference type="EMBL" id="BMAV01013283">
    <property type="protein sequence ID" value="GFY60767.1"/>
    <property type="molecule type" value="Genomic_DNA"/>
</dbReference>
<name>A0A8X7CBZ9_9ARAC</name>
<proteinExistence type="predicted"/>
<dbReference type="Proteomes" id="UP000886998">
    <property type="component" value="Unassembled WGS sequence"/>
</dbReference>
<protein>
    <submittedName>
        <fullName evidence="1">Uncharacterized protein</fullName>
    </submittedName>
</protein>
<organism evidence="1 2">
    <name type="scientific">Trichonephila inaurata madagascariensis</name>
    <dbReference type="NCBI Taxonomy" id="2747483"/>
    <lineage>
        <taxon>Eukaryota</taxon>
        <taxon>Metazoa</taxon>
        <taxon>Ecdysozoa</taxon>
        <taxon>Arthropoda</taxon>
        <taxon>Chelicerata</taxon>
        <taxon>Arachnida</taxon>
        <taxon>Araneae</taxon>
        <taxon>Araneomorphae</taxon>
        <taxon>Entelegynae</taxon>
        <taxon>Araneoidea</taxon>
        <taxon>Nephilidae</taxon>
        <taxon>Trichonephila</taxon>
        <taxon>Trichonephila inaurata</taxon>
    </lineage>
</organism>
<accession>A0A8X7CBZ9</accession>
<dbReference type="OrthoDB" id="10622987at2759"/>
<reference evidence="1" key="1">
    <citation type="submission" date="2020-08" db="EMBL/GenBank/DDBJ databases">
        <title>Multicomponent nature underlies the extraordinary mechanical properties of spider dragline silk.</title>
        <authorList>
            <person name="Kono N."/>
            <person name="Nakamura H."/>
            <person name="Mori M."/>
            <person name="Yoshida Y."/>
            <person name="Ohtoshi R."/>
            <person name="Malay A.D."/>
            <person name="Moran D.A.P."/>
            <person name="Tomita M."/>
            <person name="Numata K."/>
            <person name="Arakawa K."/>
        </authorList>
    </citation>
    <scope>NUCLEOTIDE SEQUENCE</scope>
</reference>
<gene>
    <name evidence="1" type="ORF">TNIN_220121</name>
</gene>